<protein>
    <submittedName>
        <fullName evidence="3">Uncharacterized protein</fullName>
    </submittedName>
</protein>
<name>A0A7X2P6E0_9FIRM</name>
<sequence length="192" mass="21884">MKISKGDYGYIRSQKIRRLGRTAALFALAFGIFAVGMILNHGDRKNIYSIVAAVGTIPGAMSLVSTIMMWMRHPVSEELHEEIARHGGDLRILYELYLTTRDINLFLDATVVCGPYVTAYSSEKTTPQNIHFMEEHIRKSLMTERFKESVKIFSVSEKDKFLERVDQIRAKREELETDQDDQKAAVLQAIAL</sequence>
<reference evidence="3 4" key="1">
    <citation type="submission" date="2019-08" db="EMBL/GenBank/DDBJ databases">
        <title>In-depth cultivation of the pig gut microbiome towards novel bacterial diversity and tailored functional studies.</title>
        <authorList>
            <person name="Wylensek D."/>
            <person name="Hitch T.C.A."/>
            <person name="Clavel T."/>
        </authorList>
    </citation>
    <scope>NUCLEOTIDE SEQUENCE [LARGE SCALE GENOMIC DNA]</scope>
    <source>
        <strain evidence="3 4">Oil+RF-744-WCA-WT-13</strain>
    </source>
</reference>
<dbReference type="Proteomes" id="UP000466864">
    <property type="component" value="Unassembled WGS sequence"/>
</dbReference>
<evidence type="ECO:0000256" key="2">
    <source>
        <dbReference type="SAM" id="Phobius"/>
    </source>
</evidence>
<evidence type="ECO:0000256" key="1">
    <source>
        <dbReference type="SAM" id="Coils"/>
    </source>
</evidence>
<gene>
    <name evidence="3" type="ORF">FYJ60_00995</name>
</gene>
<dbReference type="AlphaFoldDB" id="A0A7X2P6E0"/>
<keyword evidence="2" id="KW-1133">Transmembrane helix</keyword>
<feature type="coiled-coil region" evidence="1">
    <location>
        <begin position="158"/>
        <end position="185"/>
    </location>
</feature>
<keyword evidence="4" id="KW-1185">Reference proteome</keyword>
<evidence type="ECO:0000313" key="3">
    <source>
        <dbReference type="EMBL" id="MST80915.1"/>
    </source>
</evidence>
<dbReference type="RefSeq" id="WP_154456727.1">
    <property type="nucleotide sequence ID" value="NZ_VUMV01000001.1"/>
</dbReference>
<organism evidence="3 4">
    <name type="scientific">Bilifractor porci</name>
    <dbReference type="NCBI Taxonomy" id="2606636"/>
    <lineage>
        <taxon>Bacteria</taxon>
        <taxon>Bacillati</taxon>
        <taxon>Bacillota</taxon>
        <taxon>Clostridia</taxon>
        <taxon>Lachnospirales</taxon>
        <taxon>Lachnospiraceae</taxon>
        <taxon>Bilifractor</taxon>
    </lineage>
</organism>
<keyword evidence="1" id="KW-0175">Coiled coil</keyword>
<accession>A0A7X2P6E0</accession>
<feature type="transmembrane region" description="Helical" evidence="2">
    <location>
        <begin position="47"/>
        <end position="70"/>
    </location>
</feature>
<feature type="transmembrane region" description="Helical" evidence="2">
    <location>
        <begin position="21"/>
        <end position="41"/>
    </location>
</feature>
<evidence type="ECO:0000313" key="4">
    <source>
        <dbReference type="Proteomes" id="UP000466864"/>
    </source>
</evidence>
<comment type="caution">
    <text evidence="3">The sequence shown here is derived from an EMBL/GenBank/DDBJ whole genome shotgun (WGS) entry which is preliminary data.</text>
</comment>
<keyword evidence="2" id="KW-0472">Membrane</keyword>
<keyword evidence="2" id="KW-0812">Transmembrane</keyword>
<dbReference type="EMBL" id="VUMV01000001">
    <property type="protein sequence ID" value="MST80915.1"/>
    <property type="molecule type" value="Genomic_DNA"/>
</dbReference>
<proteinExistence type="predicted"/>